<dbReference type="SUPFAM" id="SSF54001">
    <property type="entry name" value="Cysteine proteinases"/>
    <property type="match status" value="1"/>
</dbReference>
<organism evidence="4 5">
    <name type="scientific">Brevibacterium salitolerans</name>
    <dbReference type="NCBI Taxonomy" id="1403566"/>
    <lineage>
        <taxon>Bacteria</taxon>
        <taxon>Bacillati</taxon>
        <taxon>Actinomycetota</taxon>
        <taxon>Actinomycetes</taxon>
        <taxon>Micrococcales</taxon>
        <taxon>Brevibacteriaceae</taxon>
        <taxon>Brevibacterium</taxon>
    </lineage>
</organism>
<feature type="transmembrane region" description="Helical" evidence="2">
    <location>
        <begin position="32"/>
        <end position="52"/>
    </location>
</feature>
<dbReference type="InterPro" id="IPR038765">
    <property type="entry name" value="Papain-like_cys_pep_sf"/>
</dbReference>
<dbReference type="Pfam" id="PF11992">
    <property type="entry name" value="TgpA_N"/>
    <property type="match status" value="1"/>
</dbReference>
<dbReference type="EMBL" id="BAAAPZ010000019">
    <property type="protein sequence ID" value="GAA2106635.1"/>
    <property type="molecule type" value="Genomic_DNA"/>
</dbReference>
<dbReference type="SMART" id="SM00460">
    <property type="entry name" value="TGc"/>
    <property type="match status" value="1"/>
</dbReference>
<feature type="transmembrane region" description="Helical" evidence="2">
    <location>
        <begin position="195"/>
        <end position="214"/>
    </location>
</feature>
<feature type="transmembrane region" description="Helical" evidence="2">
    <location>
        <begin position="146"/>
        <end position="165"/>
    </location>
</feature>
<keyword evidence="2" id="KW-0472">Membrane</keyword>
<gene>
    <name evidence="4" type="ORF">GCM10009823_32900</name>
</gene>
<evidence type="ECO:0000313" key="4">
    <source>
        <dbReference type="EMBL" id="GAA2106635.1"/>
    </source>
</evidence>
<feature type="transmembrane region" description="Helical" evidence="2">
    <location>
        <begin position="88"/>
        <end position="109"/>
    </location>
</feature>
<evidence type="ECO:0000259" key="3">
    <source>
        <dbReference type="SMART" id="SM00460"/>
    </source>
</evidence>
<evidence type="ECO:0000313" key="5">
    <source>
        <dbReference type="Proteomes" id="UP001500984"/>
    </source>
</evidence>
<feature type="compositionally biased region" description="Low complexity" evidence="1">
    <location>
        <begin position="1"/>
        <end position="24"/>
    </location>
</feature>
<proteinExistence type="predicted"/>
<feature type="transmembrane region" description="Helical" evidence="2">
    <location>
        <begin position="172"/>
        <end position="189"/>
    </location>
</feature>
<feature type="domain" description="Transglutaminase-like" evidence="3">
    <location>
        <begin position="477"/>
        <end position="547"/>
    </location>
</feature>
<feature type="compositionally biased region" description="Low complexity" evidence="1">
    <location>
        <begin position="600"/>
        <end position="610"/>
    </location>
</feature>
<dbReference type="InterPro" id="IPR021878">
    <property type="entry name" value="TgpA_N"/>
</dbReference>
<feature type="region of interest" description="Disordered" evidence="1">
    <location>
        <begin position="1"/>
        <end position="28"/>
    </location>
</feature>
<dbReference type="Proteomes" id="UP001500984">
    <property type="component" value="Unassembled WGS sequence"/>
</dbReference>
<dbReference type="PANTHER" id="PTHR42736:SF1">
    <property type="entry name" value="PROTEIN-GLUTAMINE GAMMA-GLUTAMYLTRANSFERASE"/>
    <property type="match status" value="1"/>
</dbReference>
<evidence type="ECO:0000256" key="1">
    <source>
        <dbReference type="SAM" id="MobiDB-lite"/>
    </source>
</evidence>
<dbReference type="InterPro" id="IPR052901">
    <property type="entry name" value="Bact_TGase-like"/>
</dbReference>
<evidence type="ECO:0000256" key="2">
    <source>
        <dbReference type="SAM" id="Phobius"/>
    </source>
</evidence>
<keyword evidence="2" id="KW-1133">Transmembrane helix</keyword>
<feature type="transmembrane region" description="Helical" evidence="2">
    <location>
        <begin position="221"/>
        <end position="243"/>
    </location>
</feature>
<reference evidence="4 5" key="1">
    <citation type="journal article" date="2019" name="Int. J. Syst. Evol. Microbiol.">
        <title>The Global Catalogue of Microorganisms (GCM) 10K type strain sequencing project: providing services to taxonomists for standard genome sequencing and annotation.</title>
        <authorList>
            <consortium name="The Broad Institute Genomics Platform"/>
            <consortium name="The Broad Institute Genome Sequencing Center for Infectious Disease"/>
            <person name="Wu L."/>
            <person name="Ma J."/>
        </authorList>
    </citation>
    <scope>NUCLEOTIDE SEQUENCE [LARGE SCALE GENOMIC DNA]</scope>
    <source>
        <strain evidence="4 5">JCM 15900</strain>
    </source>
</reference>
<keyword evidence="5" id="KW-1185">Reference proteome</keyword>
<dbReference type="PANTHER" id="PTHR42736">
    <property type="entry name" value="PROTEIN-GLUTAMINE GAMMA-GLUTAMYLTRANSFERASE"/>
    <property type="match status" value="1"/>
</dbReference>
<feature type="compositionally biased region" description="Acidic residues" evidence="1">
    <location>
        <begin position="563"/>
        <end position="586"/>
    </location>
</feature>
<dbReference type="InterPro" id="IPR002931">
    <property type="entry name" value="Transglutaminase-like"/>
</dbReference>
<dbReference type="Gene3D" id="3.10.620.30">
    <property type="match status" value="1"/>
</dbReference>
<feature type="transmembrane region" description="Helical" evidence="2">
    <location>
        <begin position="58"/>
        <end position="76"/>
    </location>
</feature>
<name>A0ABN2X887_9MICO</name>
<sequence length="804" mass="83947">MSTQTPPRTTAGASAPTTGPPAHAQDAEPSPWVLAGCTTAAMLLAALSLSAVFADWSWLVPTAVMIVVIAVAGALLRSVSAIRATGSAVLVQFLLAGVLSLYLAVPAAMPFGVPTPAAVMELFGQLGQGVDDIYATTAPAPSTPGFTAILVVGFGLITILVDGLVSDLRAPKVGGILLLLVWIIPVLLADAQLRWYHFASVAAAFLLLMLSRYLSTSVRRAAAYSVIAGALALALGAALPLVLPPVAHRPDRPLSQSQDISVVNPFLDLRNDLSQTEEGPVLEYTTDDPLAPPVRLTSVSVFDGSTWAPEPFDIDPFAVAADGLPRPPGLASDTPTQERTAQVRVVGLDGQHLPAPYAPASVSGLERRWIYDPKTLTVVGNGVLTTDAEYEVDYLSAEPTAEQLAAAAPVDVEDFETELALPDDLPAVVTDTADEVTAGAANQWEAAVALQDWFRSGEFEYSLDAPAEASGDALEDFLADRRGYCVQFSGAMTAMARSLGIPARIGVGFTAGTPQGDGAYSVSLQEAHAWPELYFEGAGWVRFEPTPGGPAGDPPPWAMSEGSQEDEEAEETAEPTEAPADEETEAPAETPAPAEEEAQDQGAAESAQEDALSPAALQGLLAAGGVVVLLLLLAVPALLRLVQRRLRLTGRAGTSSRAHSGAGGEDGDLARAEGTWTELAALTVDHGLRWDRALTLRAQEERLATDLDAESRQRLAQVVGTLEAARYAGAAAPVLVGTAAGAEASGAPEADASPGSRRARRLPDAAELSALVREIRRGLGRSQGRAAGLRAVLLPRSLWKRPRP</sequence>
<protein>
    <recommendedName>
        <fullName evidence="3">Transglutaminase-like domain-containing protein</fullName>
    </recommendedName>
</protein>
<feature type="transmembrane region" description="Helical" evidence="2">
    <location>
        <begin position="620"/>
        <end position="642"/>
    </location>
</feature>
<dbReference type="Pfam" id="PF01841">
    <property type="entry name" value="Transglut_core"/>
    <property type="match status" value="1"/>
</dbReference>
<feature type="region of interest" description="Disordered" evidence="1">
    <location>
        <begin position="544"/>
        <end position="610"/>
    </location>
</feature>
<dbReference type="RefSeq" id="WP_344338628.1">
    <property type="nucleotide sequence ID" value="NZ_BAAAPZ010000019.1"/>
</dbReference>
<accession>A0ABN2X887</accession>
<comment type="caution">
    <text evidence="4">The sequence shown here is derived from an EMBL/GenBank/DDBJ whole genome shotgun (WGS) entry which is preliminary data.</text>
</comment>
<keyword evidence="2" id="KW-0812">Transmembrane</keyword>